<dbReference type="HOGENOM" id="CLU_042424_0_0_1"/>
<name>A0A017SAL9_ASPRC</name>
<keyword evidence="2" id="KW-1185">Reference proteome</keyword>
<dbReference type="Proteomes" id="UP000019804">
    <property type="component" value="Unassembled WGS sequence"/>
</dbReference>
<evidence type="ECO:0000313" key="2">
    <source>
        <dbReference type="Proteomes" id="UP000019804"/>
    </source>
</evidence>
<accession>A0A017SAL9</accession>
<sequence>MSRGSDDDDLYLPPSKAVKIVFSRRQLLLTGADYGLSDGDDDEFDDERGVSKNETKGVVYDFSLERAKRWAAAVSLPENAWSEAEKELFFRLAMRGFEPLMPRHWQHDFSTLPDTMFSLPEEEIVPIIRAFKHSDFHAIKSLLGLFSLSGQVRDCNILRTRPEDKIRKAIKKYVRWAMRDADIHEKPGTIPVYTIHSQKEGESVVSAVSKLNKRLGKLAKRYHNTLGIITSRCNFPLLVGFVICGPIVAILTLNTDPLSPKGWGEGTGSKFISQFDVGERGQDVWTSLALAITIMHIRKTMIQLADGGMGGFCRNGGDGLFGEDEDL</sequence>
<evidence type="ECO:0000313" key="1">
    <source>
        <dbReference type="EMBL" id="EYE94048.1"/>
    </source>
</evidence>
<reference evidence="2" key="1">
    <citation type="journal article" date="2014" name="Nat. Commun.">
        <title>Genomic adaptations of the halophilic Dead Sea filamentous fungus Eurotium rubrum.</title>
        <authorList>
            <person name="Kis-Papo T."/>
            <person name="Weig A.R."/>
            <person name="Riley R."/>
            <person name="Persoh D."/>
            <person name="Salamov A."/>
            <person name="Sun H."/>
            <person name="Lipzen A."/>
            <person name="Wasser S.P."/>
            <person name="Rambold G."/>
            <person name="Grigoriev I.V."/>
            <person name="Nevo E."/>
        </authorList>
    </citation>
    <scope>NUCLEOTIDE SEQUENCE [LARGE SCALE GENOMIC DNA]</scope>
    <source>
        <strain evidence="2">CBS 135680</strain>
    </source>
</reference>
<dbReference type="GeneID" id="63702491"/>
<protein>
    <submittedName>
        <fullName evidence="1">Uncharacterized protein</fullName>
    </submittedName>
</protein>
<organism evidence="1 2">
    <name type="scientific">Aspergillus ruber (strain CBS 135680)</name>
    <dbReference type="NCBI Taxonomy" id="1388766"/>
    <lineage>
        <taxon>Eukaryota</taxon>
        <taxon>Fungi</taxon>
        <taxon>Dikarya</taxon>
        <taxon>Ascomycota</taxon>
        <taxon>Pezizomycotina</taxon>
        <taxon>Eurotiomycetes</taxon>
        <taxon>Eurotiomycetidae</taxon>
        <taxon>Eurotiales</taxon>
        <taxon>Aspergillaceae</taxon>
        <taxon>Aspergillus</taxon>
        <taxon>Aspergillus subgen. Aspergillus</taxon>
    </lineage>
</organism>
<dbReference type="OrthoDB" id="5286775at2759"/>
<gene>
    <name evidence="1" type="ORF">EURHEDRAFT_539727</name>
</gene>
<dbReference type="RefSeq" id="XP_040637736.1">
    <property type="nucleotide sequence ID" value="XM_040787367.1"/>
</dbReference>
<proteinExistence type="predicted"/>
<dbReference type="EMBL" id="KK088428">
    <property type="protein sequence ID" value="EYE94048.1"/>
    <property type="molecule type" value="Genomic_DNA"/>
</dbReference>
<dbReference type="AlphaFoldDB" id="A0A017SAL9"/>